<keyword evidence="2 3" id="KW-0040">ANK repeat</keyword>
<dbReference type="EMBL" id="LN614827">
    <property type="protein sequence ID" value="CEG57481.1"/>
    <property type="molecule type" value="Genomic_DNA"/>
</dbReference>
<name>A0A098G680_9GAMM</name>
<sequence>MLDIDFLRYLMKQMKDDDQELGQCVKKLEKSLWLADHRLKVWTILKQREMSIDLRLQWACLLGLAEQIPVLIVQGAAVDKADYFYYGITPLMIASQNNHPQVVGLLINKGAKVDKVRIGGATAVYMAASRGYERLVALLYQHGAVLNKNFYGESILSNTASYGHYNVTRFLLHHGVDVNQESSTGTIALHGAAYAGHNKVVKLLIHSGATVNKPAVNGLTPLHSAALGGHARTIELLAVNGAKVNAATTFEKDTPMHAAASRGNLEAVRLLNRYGADLNRLNAKALSPLHVAVVNGYVSVVRYLLENGAIASLYQLRNTGLYKNNGTTIWANIPWQLRSVLITAIEQSTTLSTLDPLPEYFTADEQDKINGILKRNRKIERYYRVACQLIDKSFNMFSENMITKDEREALLKRLNQLKQNIRRLFPTASQLGRLDEYFEFKQVVISYCRDALPEDAIEYLKEVSDLSSPENQETLKFLLLNCFGKFNSWRGNDEKDYFLAKIIDEIFVHIQDPDEDLNKILADGFWYFLHPNDLDNPCLTLSQLWEDCEPEELNGLSTLHLLLWIRALFQRPQSIKSEYKAIDLLIGITESKSNPLLAEKLLLTCLTQFFTRHQKLLTQSSVMTFDELYMNLPSAPFLRQNGAIDDKKTVLVGYYKTLRAATPSVTNVSIFANHEAVNPEHYQEQQLCL</sequence>
<dbReference type="RefSeq" id="WP_045095972.1">
    <property type="nucleotide sequence ID" value="NZ_LN614827.1"/>
</dbReference>
<dbReference type="Proteomes" id="UP000032430">
    <property type="component" value="Chromosome I"/>
</dbReference>
<evidence type="ECO:0000313" key="5">
    <source>
        <dbReference type="Proteomes" id="UP000032430"/>
    </source>
</evidence>
<dbReference type="PANTHER" id="PTHR24173:SF27">
    <property type="entry name" value="ANKYRIN REPEAT AND SOCS BOX PROTEIN 1"/>
    <property type="match status" value="1"/>
</dbReference>
<dbReference type="OrthoDB" id="5652173at2"/>
<dbReference type="AlphaFoldDB" id="A0A098G680"/>
<dbReference type="InterPro" id="IPR002110">
    <property type="entry name" value="Ankyrin_rpt"/>
</dbReference>
<feature type="repeat" description="ANK" evidence="3">
    <location>
        <begin position="119"/>
        <end position="147"/>
    </location>
</feature>
<evidence type="ECO:0000256" key="2">
    <source>
        <dbReference type="ARBA" id="ARBA00023043"/>
    </source>
</evidence>
<dbReference type="PROSITE" id="PS50297">
    <property type="entry name" value="ANK_REP_REGION"/>
    <property type="match status" value="7"/>
</dbReference>
<dbReference type="PROSITE" id="PS50088">
    <property type="entry name" value="ANK_REPEAT"/>
    <property type="match status" value="7"/>
</dbReference>
<dbReference type="GO" id="GO:0000151">
    <property type="term" value="C:ubiquitin ligase complex"/>
    <property type="evidence" value="ECO:0007669"/>
    <property type="project" value="TreeGrafter"/>
</dbReference>
<feature type="repeat" description="ANK" evidence="3">
    <location>
        <begin position="217"/>
        <end position="249"/>
    </location>
</feature>
<feature type="repeat" description="ANK" evidence="3">
    <location>
        <begin position="284"/>
        <end position="309"/>
    </location>
</feature>
<evidence type="ECO:0000313" key="4">
    <source>
        <dbReference type="EMBL" id="CEG57481.1"/>
    </source>
</evidence>
<evidence type="ECO:0000256" key="1">
    <source>
        <dbReference type="ARBA" id="ARBA00022737"/>
    </source>
</evidence>
<accession>A0A098G680</accession>
<protein>
    <submittedName>
        <fullName evidence="4">Uncharacterized protein</fullName>
    </submittedName>
</protein>
<dbReference type="Pfam" id="PF12796">
    <property type="entry name" value="Ank_2"/>
    <property type="match status" value="2"/>
</dbReference>
<dbReference type="SMART" id="SM00248">
    <property type="entry name" value="ANK"/>
    <property type="match status" value="7"/>
</dbReference>
<keyword evidence="5" id="KW-1185">Reference proteome</keyword>
<feature type="repeat" description="ANK" evidence="3">
    <location>
        <begin position="184"/>
        <end position="216"/>
    </location>
</feature>
<evidence type="ECO:0000256" key="3">
    <source>
        <dbReference type="PROSITE-ProRule" id="PRU00023"/>
    </source>
</evidence>
<dbReference type="STRING" id="1212491.LFA_2096"/>
<feature type="repeat" description="ANK" evidence="3">
    <location>
        <begin position="151"/>
        <end position="183"/>
    </location>
</feature>
<feature type="repeat" description="ANK" evidence="3">
    <location>
        <begin position="251"/>
        <end position="283"/>
    </location>
</feature>
<gene>
    <name evidence="4" type="ORF">LFA_2096</name>
</gene>
<dbReference type="Gene3D" id="1.25.40.20">
    <property type="entry name" value="Ankyrin repeat-containing domain"/>
    <property type="match status" value="2"/>
</dbReference>
<organism evidence="4 5">
    <name type="scientific">Legionella fallonii LLAP-10</name>
    <dbReference type="NCBI Taxonomy" id="1212491"/>
    <lineage>
        <taxon>Bacteria</taxon>
        <taxon>Pseudomonadati</taxon>
        <taxon>Pseudomonadota</taxon>
        <taxon>Gammaproteobacteria</taxon>
        <taxon>Legionellales</taxon>
        <taxon>Legionellaceae</taxon>
        <taxon>Legionella</taxon>
    </lineage>
</organism>
<dbReference type="SUPFAM" id="SSF48403">
    <property type="entry name" value="Ankyrin repeat"/>
    <property type="match status" value="1"/>
</dbReference>
<dbReference type="HOGENOM" id="CLU_399441_0_0_6"/>
<keyword evidence="1" id="KW-0677">Repeat</keyword>
<reference evidence="5" key="1">
    <citation type="submission" date="2014-09" db="EMBL/GenBank/DDBJ databases">
        <authorList>
            <person name="Gomez-Valero L."/>
        </authorList>
    </citation>
    <scope>NUCLEOTIDE SEQUENCE [LARGE SCALE GENOMIC DNA]</scope>
    <source>
        <strain evidence="5">ATCC700992</strain>
    </source>
</reference>
<dbReference type="PANTHER" id="PTHR24173">
    <property type="entry name" value="ANKYRIN REPEAT CONTAINING"/>
    <property type="match status" value="1"/>
</dbReference>
<dbReference type="KEGG" id="lfa:LFA_2096"/>
<proteinExistence type="predicted"/>
<dbReference type="InterPro" id="IPR036770">
    <property type="entry name" value="Ankyrin_rpt-contain_sf"/>
</dbReference>
<feature type="repeat" description="ANK" evidence="3">
    <location>
        <begin position="86"/>
        <end position="118"/>
    </location>
</feature>
<dbReference type="Pfam" id="PF00023">
    <property type="entry name" value="Ank"/>
    <property type="match status" value="2"/>
</dbReference>
<dbReference type="GO" id="GO:0006511">
    <property type="term" value="P:ubiquitin-dependent protein catabolic process"/>
    <property type="evidence" value="ECO:0007669"/>
    <property type="project" value="TreeGrafter"/>
</dbReference>